<sequence>MEALLSVADSSDGTETASLYRWLAQDPDVRRDAEVTIVPAPARPGDMGGSLEVVNVVLSNAIAFSSLVVAVAAWIGSRRSSAGPVVRIERDGVAVTISADSPEAVREVLRALDGEAGGAE</sequence>
<evidence type="ECO:0000256" key="1">
    <source>
        <dbReference type="SAM" id="Phobius"/>
    </source>
</evidence>
<gene>
    <name evidence="2" type="ORF">G3I70_45165</name>
</gene>
<organism evidence="2 3">
    <name type="scientific">Actinomadura bangladeshensis</name>
    <dbReference type="NCBI Taxonomy" id="453573"/>
    <lineage>
        <taxon>Bacteria</taxon>
        <taxon>Bacillati</taxon>
        <taxon>Actinomycetota</taxon>
        <taxon>Actinomycetes</taxon>
        <taxon>Streptosporangiales</taxon>
        <taxon>Thermomonosporaceae</taxon>
        <taxon>Actinomadura</taxon>
    </lineage>
</organism>
<feature type="transmembrane region" description="Helical" evidence="1">
    <location>
        <begin position="53"/>
        <end position="75"/>
    </location>
</feature>
<protein>
    <submittedName>
        <fullName evidence="2">Uncharacterized protein</fullName>
    </submittedName>
</protein>
<keyword evidence="1" id="KW-0812">Transmembrane</keyword>
<dbReference type="InterPro" id="IPR045428">
    <property type="entry name" value="EACC1"/>
</dbReference>
<evidence type="ECO:0000313" key="3">
    <source>
        <dbReference type="Proteomes" id="UP000475532"/>
    </source>
</evidence>
<comment type="caution">
    <text evidence="2">The sequence shown here is derived from an EMBL/GenBank/DDBJ whole genome shotgun (WGS) entry which is preliminary data.</text>
</comment>
<reference evidence="2 3" key="1">
    <citation type="submission" date="2020-01" db="EMBL/GenBank/DDBJ databases">
        <title>Insect and environment-associated Actinomycetes.</title>
        <authorList>
            <person name="Currrie C."/>
            <person name="Chevrette M."/>
            <person name="Carlson C."/>
            <person name="Stubbendieck R."/>
            <person name="Wendt-Pienkowski E."/>
        </authorList>
    </citation>
    <scope>NUCLEOTIDE SEQUENCE [LARGE SCALE GENOMIC DNA]</scope>
    <source>
        <strain evidence="2 3">SID10258</strain>
    </source>
</reference>
<dbReference type="EMBL" id="JAAGLI010001217">
    <property type="protein sequence ID" value="NEA29646.1"/>
    <property type="molecule type" value="Genomic_DNA"/>
</dbReference>
<keyword evidence="1" id="KW-1133">Transmembrane helix</keyword>
<keyword evidence="1" id="KW-0472">Membrane</keyword>
<dbReference type="Pfam" id="PF19953">
    <property type="entry name" value="EACC1"/>
    <property type="match status" value="1"/>
</dbReference>
<accession>A0A6L9QWQ8</accession>
<dbReference type="Proteomes" id="UP000475532">
    <property type="component" value="Unassembled WGS sequence"/>
</dbReference>
<name>A0A6L9QWQ8_9ACTN</name>
<evidence type="ECO:0000313" key="2">
    <source>
        <dbReference type="EMBL" id="NEA29646.1"/>
    </source>
</evidence>
<proteinExistence type="predicted"/>
<dbReference type="AlphaFoldDB" id="A0A6L9QWQ8"/>